<evidence type="ECO:0000313" key="2">
    <source>
        <dbReference type="Proteomes" id="UP001638806"/>
    </source>
</evidence>
<reference evidence="1" key="1">
    <citation type="submission" date="2024-12" db="EMBL/GenBank/DDBJ databases">
        <title>Comparative genomics and development of molecular markers within Purpureocillium lilacinum and among Purpureocillium species.</title>
        <authorList>
            <person name="Yeh Z.-Y."/>
            <person name="Ni N.-T."/>
            <person name="Lo P.-H."/>
            <person name="Mushyakhwo K."/>
            <person name="Lin C.-F."/>
            <person name="Nai Y.-S."/>
        </authorList>
    </citation>
    <scope>NUCLEOTIDE SEQUENCE</scope>
    <source>
        <strain evidence="1">NCHU-NPUST-175</strain>
    </source>
</reference>
<gene>
    <name evidence="1" type="ORF">ACCO45_011265</name>
</gene>
<keyword evidence="2" id="KW-1185">Reference proteome</keyword>
<proteinExistence type="predicted"/>
<comment type="caution">
    <text evidence="1">The sequence shown here is derived from an EMBL/GenBank/DDBJ whole genome shotgun (WGS) entry which is preliminary data.</text>
</comment>
<organism evidence="1 2">
    <name type="scientific">Purpureocillium lilacinum</name>
    <name type="common">Paecilomyces lilacinus</name>
    <dbReference type="NCBI Taxonomy" id="33203"/>
    <lineage>
        <taxon>Eukaryota</taxon>
        <taxon>Fungi</taxon>
        <taxon>Dikarya</taxon>
        <taxon>Ascomycota</taxon>
        <taxon>Pezizomycotina</taxon>
        <taxon>Sordariomycetes</taxon>
        <taxon>Hypocreomycetidae</taxon>
        <taxon>Hypocreales</taxon>
        <taxon>Ophiocordycipitaceae</taxon>
        <taxon>Purpureocillium</taxon>
    </lineage>
</organism>
<name>A0ACC4DH50_PURLI</name>
<sequence>MSSNAPPHSIHCRVGCCPGAGAAAPGEPLKLAGWRCWEDRTAAISSHAAGPGARCCPVKEASSCSAVPLQPTARLSPPSGNPIRSPHPPPPTASEAPPYFEQKHHHPDQHSQRPWACLASANPPLAFHPPPSRLQRRFTITALARRCALSHEPPRLRRCLLVRLIVASPSSSSASSSLPSPSQDVAYLTRALPLRHRRARAIDPEARLMTTASPLTRP</sequence>
<protein>
    <submittedName>
        <fullName evidence="1">Uncharacterized protein</fullName>
    </submittedName>
</protein>
<evidence type="ECO:0000313" key="1">
    <source>
        <dbReference type="EMBL" id="KAL3955702.1"/>
    </source>
</evidence>
<accession>A0ACC4DH50</accession>
<dbReference type="Proteomes" id="UP001638806">
    <property type="component" value="Unassembled WGS sequence"/>
</dbReference>
<dbReference type="EMBL" id="JBGNUJ010000010">
    <property type="protein sequence ID" value="KAL3955702.1"/>
    <property type="molecule type" value="Genomic_DNA"/>
</dbReference>